<evidence type="ECO:0000313" key="1">
    <source>
        <dbReference type="EMBL" id="OYR26005.1"/>
    </source>
</evidence>
<protein>
    <submittedName>
        <fullName evidence="1">Uncharacterized protein</fullName>
    </submittedName>
</protein>
<reference evidence="1 2" key="1">
    <citation type="submission" date="2017-07" db="EMBL/GenBank/DDBJ databases">
        <title>Draft genome of Ochrobactrum lupini type strain LUP21.</title>
        <authorList>
            <person name="Krzyzanowska D.M."/>
            <person name="Jafra S."/>
        </authorList>
    </citation>
    <scope>NUCLEOTIDE SEQUENCE [LARGE SCALE GENOMIC DNA]</scope>
    <source>
        <strain evidence="1 2">LUP21</strain>
    </source>
</reference>
<organism evidence="1 2">
    <name type="scientific">Brucella lupini</name>
    <dbReference type="NCBI Taxonomy" id="255457"/>
    <lineage>
        <taxon>Bacteria</taxon>
        <taxon>Pseudomonadati</taxon>
        <taxon>Pseudomonadota</taxon>
        <taxon>Alphaproteobacteria</taxon>
        <taxon>Hyphomicrobiales</taxon>
        <taxon>Brucellaceae</taxon>
        <taxon>Brucella/Ochrobactrum group</taxon>
        <taxon>Brucella</taxon>
    </lineage>
</organism>
<proteinExistence type="predicted"/>
<accession>A0A256GFU3</accession>
<dbReference type="Proteomes" id="UP000216363">
    <property type="component" value="Unassembled WGS sequence"/>
</dbReference>
<dbReference type="AntiFam" id="ANF00095">
    <property type="entry name" value="Shadow ORF (opposite ABC transporters)"/>
</dbReference>
<dbReference type="AlphaFoldDB" id="A0A256GFU3"/>
<gene>
    <name evidence="1" type="ORF">CES86_4059</name>
</gene>
<evidence type="ECO:0000313" key="2">
    <source>
        <dbReference type="Proteomes" id="UP000216363"/>
    </source>
</evidence>
<comment type="caution">
    <text evidence="1">The sequence shown here is derived from an EMBL/GenBank/DDBJ whole genome shotgun (WGS) entry which is preliminary data.</text>
</comment>
<name>A0A256GFU3_9HYPH</name>
<dbReference type="EMBL" id="NNRN01000056">
    <property type="protein sequence ID" value="OYR26005.1"/>
    <property type="molecule type" value="Genomic_DNA"/>
</dbReference>
<sequence length="140" mass="15537">MFVEQSDALEKTLSLAHCFVAASFENMDLREANIVEDRQVRVEFKMLENHSDERAKLGRLSALRGKSLAVDRHPPGLNGLDPVDAFHEGALARPGRPADDDNLSALDGQAAVVQDLQMAVAFGQMFNPDHFTRRHLDIQS</sequence>